<dbReference type="RefSeq" id="WP_141786906.1">
    <property type="nucleotide sequence ID" value="NZ_VFOQ01000001.1"/>
</dbReference>
<evidence type="ECO:0000259" key="1">
    <source>
        <dbReference type="PROSITE" id="PS51186"/>
    </source>
</evidence>
<gene>
    <name evidence="2" type="ORF">FB474_0151</name>
</gene>
<dbReference type="Gene3D" id="3.40.630.30">
    <property type="match status" value="1"/>
</dbReference>
<organism evidence="2 3">
    <name type="scientific">Oryzihumus leptocrescens</name>
    <dbReference type="NCBI Taxonomy" id="297536"/>
    <lineage>
        <taxon>Bacteria</taxon>
        <taxon>Bacillati</taxon>
        <taxon>Actinomycetota</taxon>
        <taxon>Actinomycetes</taxon>
        <taxon>Micrococcales</taxon>
        <taxon>Intrasporangiaceae</taxon>
        <taxon>Oryzihumus</taxon>
    </lineage>
</organism>
<evidence type="ECO:0000313" key="3">
    <source>
        <dbReference type="Proteomes" id="UP000319514"/>
    </source>
</evidence>
<proteinExistence type="predicted"/>
<dbReference type="AlphaFoldDB" id="A0A542ZEP4"/>
<reference evidence="2 3" key="1">
    <citation type="submission" date="2019-06" db="EMBL/GenBank/DDBJ databases">
        <title>Sequencing the genomes of 1000 actinobacteria strains.</title>
        <authorList>
            <person name="Klenk H.-P."/>
        </authorList>
    </citation>
    <scope>NUCLEOTIDE SEQUENCE [LARGE SCALE GENOMIC DNA]</scope>
    <source>
        <strain evidence="2 3">DSM 18082</strain>
    </source>
</reference>
<dbReference type="InterPro" id="IPR016181">
    <property type="entry name" value="Acyl_CoA_acyltransferase"/>
</dbReference>
<protein>
    <submittedName>
        <fullName evidence="2">Amino-acid N-acetyltransferase</fullName>
    </submittedName>
</protein>
<evidence type="ECO:0000313" key="2">
    <source>
        <dbReference type="EMBL" id="TQL58812.1"/>
    </source>
</evidence>
<dbReference type="CDD" id="cd04301">
    <property type="entry name" value="NAT_SF"/>
    <property type="match status" value="1"/>
</dbReference>
<dbReference type="GO" id="GO:0016747">
    <property type="term" value="F:acyltransferase activity, transferring groups other than amino-acyl groups"/>
    <property type="evidence" value="ECO:0007669"/>
    <property type="project" value="InterPro"/>
</dbReference>
<dbReference type="EMBL" id="VFOQ01000001">
    <property type="protein sequence ID" value="TQL58812.1"/>
    <property type="molecule type" value="Genomic_DNA"/>
</dbReference>
<dbReference type="PROSITE" id="PS51186">
    <property type="entry name" value="GNAT"/>
    <property type="match status" value="1"/>
</dbReference>
<keyword evidence="2" id="KW-0808">Transferase</keyword>
<accession>A0A542ZEP4</accession>
<dbReference type="InterPro" id="IPR000182">
    <property type="entry name" value="GNAT_dom"/>
</dbReference>
<dbReference type="OrthoDB" id="5197788at2"/>
<keyword evidence="3" id="KW-1185">Reference proteome</keyword>
<comment type="caution">
    <text evidence="2">The sequence shown here is derived from an EMBL/GenBank/DDBJ whole genome shotgun (WGS) entry which is preliminary data.</text>
</comment>
<dbReference type="Proteomes" id="UP000319514">
    <property type="component" value="Unassembled WGS sequence"/>
</dbReference>
<sequence length="158" mass="16018">MASPSPGHAVRPAHDADDGPARELLTAAGLPLGGLGDSWRRWVVDGSAGLDGVVALERHTGVGRPVYLLRSLVVRPDTRATGVGTALMRAALAGADAHEGGRAAVALLTETAVGYFERFGFTATTREALPQALAGSAELSGACPSSAVAYWRAGAASS</sequence>
<dbReference type="Pfam" id="PF13508">
    <property type="entry name" value="Acetyltransf_7"/>
    <property type="match status" value="1"/>
</dbReference>
<name>A0A542ZEP4_9MICO</name>
<dbReference type="SUPFAM" id="SSF55729">
    <property type="entry name" value="Acyl-CoA N-acyltransferases (Nat)"/>
    <property type="match status" value="1"/>
</dbReference>
<feature type="domain" description="N-acetyltransferase" evidence="1">
    <location>
        <begin position="8"/>
        <end position="140"/>
    </location>
</feature>